<reference evidence="1 2" key="1">
    <citation type="submission" date="2019-01" db="EMBL/GenBank/DDBJ databases">
        <title>Insights into ecological role of a new deltaproteobacterial order Candidatus Sinidesulfobacterales (Sva0485) by metagenomics and metatranscriptomics.</title>
        <authorList>
            <person name="Tan S."/>
            <person name="Liu J."/>
            <person name="Fang Y."/>
            <person name="Hedlund B."/>
            <person name="Lian Z.-H."/>
            <person name="Huang L.-Y."/>
            <person name="Li J.-T."/>
            <person name="Huang L.-N."/>
            <person name="Li W.-J."/>
            <person name="Jiang H.-C."/>
            <person name="Dong H.-L."/>
            <person name="Shu W.-S."/>
        </authorList>
    </citation>
    <scope>NUCLEOTIDE SEQUENCE [LARGE SCALE GENOMIC DNA]</scope>
    <source>
        <strain evidence="1">AP4</strain>
    </source>
</reference>
<proteinExistence type="predicted"/>
<dbReference type="Proteomes" id="UP000322454">
    <property type="component" value="Unassembled WGS sequence"/>
</dbReference>
<name>A0A520XF26_9DELT</name>
<evidence type="ECO:0000313" key="2">
    <source>
        <dbReference type="Proteomes" id="UP000322454"/>
    </source>
</evidence>
<evidence type="ECO:0000313" key="1">
    <source>
        <dbReference type="EMBL" id="RZV39782.1"/>
    </source>
</evidence>
<comment type="caution">
    <text evidence="1">The sequence shown here is derived from an EMBL/GenBank/DDBJ whole genome shotgun (WGS) entry which is preliminary data.</text>
</comment>
<accession>A0A520XF26</accession>
<protein>
    <submittedName>
        <fullName evidence="1">Uncharacterized protein</fullName>
    </submittedName>
</protein>
<dbReference type="AlphaFoldDB" id="A0A520XF26"/>
<organism evidence="1 2">
    <name type="scientific">Candidatus Acidulodesulfobacterium acidiphilum</name>
    <dbReference type="NCBI Taxonomy" id="2597224"/>
    <lineage>
        <taxon>Bacteria</taxon>
        <taxon>Deltaproteobacteria</taxon>
        <taxon>Candidatus Acidulodesulfobacterales</taxon>
        <taxon>Candidatus Acidulodesulfobacterium</taxon>
    </lineage>
</organism>
<gene>
    <name evidence="1" type="ORF">EVJ48_03605</name>
</gene>
<sequence length="64" mass="7610">MNSENEKPLTVLLEELLIEVRSVSSENFDKWYEKKRKVFNIGVKNYPTKEEFIKYVNYALSIGH</sequence>
<dbReference type="EMBL" id="SHMQ01000006">
    <property type="protein sequence ID" value="RZV39782.1"/>
    <property type="molecule type" value="Genomic_DNA"/>
</dbReference>